<dbReference type="SUPFAM" id="SSF46689">
    <property type="entry name" value="Homeodomain-like"/>
    <property type="match status" value="1"/>
</dbReference>
<reference evidence="7" key="1">
    <citation type="journal article" date="2019" name="Int. J. Syst. Evol. Microbiol.">
        <title>The Global Catalogue of Microorganisms (GCM) 10K type strain sequencing project: providing services to taxonomists for standard genome sequencing and annotation.</title>
        <authorList>
            <consortium name="The Broad Institute Genomics Platform"/>
            <consortium name="The Broad Institute Genome Sequencing Center for Infectious Disease"/>
            <person name="Wu L."/>
            <person name="Ma J."/>
        </authorList>
    </citation>
    <scope>NUCLEOTIDE SEQUENCE [LARGE SCALE GENOMIC DNA]</scope>
    <source>
        <strain evidence="7">JCM 16014</strain>
    </source>
</reference>
<dbReference type="InterPro" id="IPR009057">
    <property type="entry name" value="Homeodomain-like_sf"/>
</dbReference>
<dbReference type="InterPro" id="IPR001647">
    <property type="entry name" value="HTH_TetR"/>
</dbReference>
<keyword evidence="2 4" id="KW-0238">DNA-binding</keyword>
<evidence type="ECO:0000313" key="7">
    <source>
        <dbReference type="Proteomes" id="UP001500751"/>
    </source>
</evidence>
<dbReference type="EMBL" id="BAAAQN010000018">
    <property type="protein sequence ID" value="GAA2031473.1"/>
    <property type="molecule type" value="Genomic_DNA"/>
</dbReference>
<dbReference type="PROSITE" id="PS50977">
    <property type="entry name" value="HTH_TETR_2"/>
    <property type="match status" value="1"/>
</dbReference>
<dbReference type="Gene3D" id="1.10.357.10">
    <property type="entry name" value="Tetracycline Repressor, domain 2"/>
    <property type="match status" value="1"/>
</dbReference>
<evidence type="ECO:0000256" key="1">
    <source>
        <dbReference type="ARBA" id="ARBA00023015"/>
    </source>
</evidence>
<dbReference type="InterPro" id="IPR025996">
    <property type="entry name" value="MT1864/Rv1816-like_C"/>
</dbReference>
<dbReference type="RefSeq" id="WP_344666596.1">
    <property type="nucleotide sequence ID" value="NZ_BAAAQN010000018.1"/>
</dbReference>
<gene>
    <name evidence="6" type="ORF">GCM10009839_34230</name>
</gene>
<comment type="caution">
    <text evidence="6">The sequence shown here is derived from an EMBL/GenBank/DDBJ whole genome shotgun (WGS) entry which is preliminary data.</text>
</comment>
<evidence type="ECO:0000259" key="5">
    <source>
        <dbReference type="PROSITE" id="PS50977"/>
    </source>
</evidence>
<keyword evidence="3" id="KW-0804">Transcription</keyword>
<keyword evidence="1" id="KW-0805">Transcription regulation</keyword>
<dbReference type="Proteomes" id="UP001500751">
    <property type="component" value="Unassembled WGS sequence"/>
</dbReference>
<organism evidence="6 7">
    <name type="scientific">Catenulispora yoronensis</name>
    <dbReference type="NCBI Taxonomy" id="450799"/>
    <lineage>
        <taxon>Bacteria</taxon>
        <taxon>Bacillati</taxon>
        <taxon>Actinomycetota</taxon>
        <taxon>Actinomycetes</taxon>
        <taxon>Catenulisporales</taxon>
        <taxon>Catenulisporaceae</taxon>
        <taxon>Catenulispora</taxon>
    </lineage>
</organism>
<evidence type="ECO:0000256" key="2">
    <source>
        <dbReference type="ARBA" id="ARBA00023125"/>
    </source>
</evidence>
<evidence type="ECO:0000256" key="4">
    <source>
        <dbReference type="PROSITE-ProRule" id="PRU00335"/>
    </source>
</evidence>
<protein>
    <submittedName>
        <fullName evidence="6">TetR/AcrR family transcriptional regulator</fullName>
    </submittedName>
</protein>
<keyword evidence="7" id="KW-1185">Reference proteome</keyword>
<evidence type="ECO:0000313" key="6">
    <source>
        <dbReference type="EMBL" id="GAA2031473.1"/>
    </source>
</evidence>
<feature type="domain" description="HTH tetR-type" evidence="5">
    <location>
        <begin position="15"/>
        <end position="75"/>
    </location>
</feature>
<name>A0ABP5FPX9_9ACTN</name>
<dbReference type="InterPro" id="IPR036271">
    <property type="entry name" value="Tet_transcr_reg_TetR-rel_C_sf"/>
</dbReference>
<dbReference type="SUPFAM" id="SSF48498">
    <property type="entry name" value="Tetracyclin repressor-like, C-terminal domain"/>
    <property type="match status" value="1"/>
</dbReference>
<dbReference type="Pfam" id="PF13305">
    <property type="entry name" value="TetR_C_33"/>
    <property type="match status" value="1"/>
</dbReference>
<feature type="DNA-binding region" description="H-T-H motif" evidence="4">
    <location>
        <begin position="38"/>
        <end position="57"/>
    </location>
</feature>
<proteinExistence type="predicted"/>
<sequence length="216" mass="23332">MGAPKTAPRTSYHHGDLRNALMDSAVDLARLGGPAAVVLREVARRVGVSATAAYRYFSAADELLDEVKHAALARLAEWIEKAVDAVPADGDPADVALARLRASAEGYLDFAFAEPGLFQTAFCRDDLEHPEEDEPEDFSDAAAFQIFSRLLDEVVLTGGMSEQCRVGAEIAGWSTVHGFAVLSTEGPLGRHLPPEVLAFVRKRTIDVLMRGLTRAE</sequence>
<evidence type="ECO:0000256" key="3">
    <source>
        <dbReference type="ARBA" id="ARBA00023163"/>
    </source>
</evidence>
<accession>A0ABP5FPX9</accession>
<dbReference type="Pfam" id="PF00440">
    <property type="entry name" value="TetR_N"/>
    <property type="match status" value="1"/>
</dbReference>